<dbReference type="SUPFAM" id="SSF46689">
    <property type="entry name" value="Homeodomain-like"/>
    <property type="match status" value="2"/>
</dbReference>
<dbReference type="SUPFAM" id="SSF51215">
    <property type="entry name" value="Regulatory protein AraC"/>
    <property type="match status" value="1"/>
</dbReference>
<keyword evidence="3" id="KW-0804">Transcription</keyword>
<dbReference type="PROSITE" id="PS01124">
    <property type="entry name" value="HTH_ARAC_FAMILY_2"/>
    <property type="match status" value="1"/>
</dbReference>
<evidence type="ECO:0000313" key="6">
    <source>
        <dbReference type="Proteomes" id="UP001223261"/>
    </source>
</evidence>
<keyword evidence="2" id="KW-0238">DNA-binding</keyword>
<dbReference type="Pfam" id="PF02311">
    <property type="entry name" value="AraC_binding"/>
    <property type="match status" value="1"/>
</dbReference>
<dbReference type="InterPro" id="IPR018062">
    <property type="entry name" value="HTH_AraC-typ_CS"/>
</dbReference>
<name>A0AAX3W5L8_MAMLE</name>
<evidence type="ECO:0000259" key="4">
    <source>
        <dbReference type="PROSITE" id="PS01124"/>
    </source>
</evidence>
<dbReference type="SMART" id="SM00342">
    <property type="entry name" value="HTH_ARAC"/>
    <property type="match status" value="1"/>
</dbReference>
<dbReference type="PANTHER" id="PTHR43280:SF28">
    <property type="entry name" value="HTH-TYPE TRANSCRIPTIONAL ACTIVATOR RHAS"/>
    <property type="match status" value="1"/>
</dbReference>
<dbReference type="Pfam" id="PF12833">
    <property type="entry name" value="HTH_18"/>
    <property type="match status" value="1"/>
</dbReference>
<dbReference type="InterPro" id="IPR020449">
    <property type="entry name" value="Tscrpt_reg_AraC-type_HTH"/>
</dbReference>
<dbReference type="InterPro" id="IPR003313">
    <property type="entry name" value="AraC-bd"/>
</dbReference>
<dbReference type="Gene3D" id="2.60.120.280">
    <property type="entry name" value="Regulatory protein AraC"/>
    <property type="match status" value="1"/>
</dbReference>
<reference evidence="5" key="1">
    <citation type="journal article" date="2023" name="Antibiotics">
        <title>Prevalence and Molecular Characterization of Methicillin-Resistant Staphylococci (MRS) and Mammaliicocci (MRM) in Dromedary Camels from Algeria: First Detection of SCCmec-mecC Hybrid in Methicillin-Resistant Mammaliicoccus lentus.</title>
        <authorList>
            <person name="Belhout C."/>
            <person name="Boyen F."/>
            <person name="Vereecke N."/>
            <person name="Theuns S."/>
            <person name="Taibi N."/>
            <person name="Stegger M."/>
            <person name="de la Fe-Rodriguez P.Y."/>
            <person name="Bouayad L."/>
            <person name="Elgroud R."/>
            <person name="Butaye P."/>
        </authorList>
    </citation>
    <scope>NUCLEOTIDE SEQUENCE</scope>
    <source>
        <strain evidence="5">7048</strain>
    </source>
</reference>
<dbReference type="RefSeq" id="WP_282862678.1">
    <property type="nucleotide sequence ID" value="NZ_CP118848.1"/>
</dbReference>
<dbReference type="InterPro" id="IPR018060">
    <property type="entry name" value="HTH_AraC"/>
</dbReference>
<keyword evidence="1" id="KW-0805">Transcription regulation</keyword>
<dbReference type="PROSITE" id="PS00041">
    <property type="entry name" value="HTH_ARAC_FAMILY_1"/>
    <property type="match status" value="1"/>
</dbReference>
<evidence type="ECO:0000256" key="1">
    <source>
        <dbReference type="ARBA" id="ARBA00023015"/>
    </source>
</evidence>
<accession>A0AAX3W5L8</accession>
<dbReference type="InterPro" id="IPR037923">
    <property type="entry name" value="HTH-like"/>
</dbReference>
<dbReference type="PRINTS" id="PR00032">
    <property type="entry name" value="HTHARAC"/>
</dbReference>
<organism evidence="5 6">
    <name type="scientific">Mammaliicoccus lentus</name>
    <name type="common">Staphylococcus lentus</name>
    <dbReference type="NCBI Taxonomy" id="42858"/>
    <lineage>
        <taxon>Bacteria</taxon>
        <taxon>Bacillati</taxon>
        <taxon>Bacillota</taxon>
        <taxon>Bacilli</taxon>
        <taxon>Bacillales</taxon>
        <taxon>Staphylococcaceae</taxon>
        <taxon>Mammaliicoccus</taxon>
    </lineage>
</organism>
<evidence type="ECO:0000256" key="3">
    <source>
        <dbReference type="ARBA" id="ARBA00023163"/>
    </source>
</evidence>
<dbReference type="PANTHER" id="PTHR43280">
    <property type="entry name" value="ARAC-FAMILY TRANSCRIPTIONAL REGULATOR"/>
    <property type="match status" value="1"/>
</dbReference>
<dbReference type="EMBL" id="CP118848">
    <property type="protein sequence ID" value="WHI60596.1"/>
    <property type="molecule type" value="Genomic_DNA"/>
</dbReference>
<protein>
    <submittedName>
        <fullName evidence="5">AraC family transcriptional regulator</fullName>
    </submittedName>
</protein>
<evidence type="ECO:0000256" key="2">
    <source>
        <dbReference type="ARBA" id="ARBA00023125"/>
    </source>
</evidence>
<dbReference type="Proteomes" id="UP001223261">
    <property type="component" value="Chromosome"/>
</dbReference>
<dbReference type="AlphaFoldDB" id="A0AAX3W5L8"/>
<feature type="domain" description="HTH araC/xylS-type" evidence="4">
    <location>
        <begin position="184"/>
        <end position="282"/>
    </location>
</feature>
<evidence type="ECO:0000313" key="5">
    <source>
        <dbReference type="EMBL" id="WHI60596.1"/>
    </source>
</evidence>
<proteinExistence type="predicted"/>
<dbReference type="InterPro" id="IPR009057">
    <property type="entry name" value="Homeodomain-like_sf"/>
</dbReference>
<dbReference type="GO" id="GO:0043565">
    <property type="term" value="F:sequence-specific DNA binding"/>
    <property type="evidence" value="ECO:0007669"/>
    <property type="project" value="InterPro"/>
</dbReference>
<sequence>MEKTFKHNAYGFKFKGDYQNKIAGLNSVGYELRKEHEYHWHGLHRGEKDVYIFQYTLKGEGALSINGRTHSIKPGEAFFVRVPSDHRYYLPKHSSEWEFLYFTTYGKEVEKLSQHIFDNYGHVFKLSIHSAPIQYILETIEKVETLGINHGYEASASAYTFMMKYIEYLEYGQQEPNNYPLSIAKAIQFIEKNYKNDISLDDIVEVTDLSKYHFTREFKKYMNDTPINYLAKKRINKALTYLSMNEKNIEWIALEVGFSSSNYFSKVFKKVTGVSPNSYRRETTVMAVNKIFSD</sequence>
<dbReference type="GO" id="GO:0003700">
    <property type="term" value="F:DNA-binding transcription factor activity"/>
    <property type="evidence" value="ECO:0007669"/>
    <property type="project" value="InterPro"/>
</dbReference>
<dbReference type="Gene3D" id="1.10.10.60">
    <property type="entry name" value="Homeodomain-like"/>
    <property type="match status" value="2"/>
</dbReference>
<gene>
    <name evidence="5" type="ORF">PYH69_02915</name>
</gene>